<feature type="compositionally biased region" description="Basic residues" evidence="1">
    <location>
        <begin position="31"/>
        <end position="47"/>
    </location>
</feature>
<reference evidence="2" key="1">
    <citation type="submission" date="2022-08" db="UniProtKB">
        <authorList>
            <consortium name="EnsemblMetazoa"/>
        </authorList>
    </citation>
    <scope>IDENTIFICATION</scope>
    <source>
        <strain evidence="2">EBRO</strain>
    </source>
</reference>
<feature type="region of interest" description="Disordered" evidence="1">
    <location>
        <begin position="21"/>
        <end position="47"/>
    </location>
</feature>
<name>A0A182JMN8_ANOAO</name>
<sequence>MMLMLSLMTISKPAKSLVAADRTDHRQSSTYHHHHHHHHRPSQRTGVKGKRLQLQRVQFCIVNPVVEIILLANLPQAKPTADVRVCIADPFSAIVRGIGSTAKFHGTGCLAMLVLCASAGTCCPMEAVHKEEEPHTKAGQAFSLPDKRWCEVCERTETAPSIDTFFAAFLPATQLGQFYDNDIPLDHSTELLNQFICRIHSAPGGQQIVDYQHLLPPGDATFLRLEHILKSAKRNGLKIYRRLNRNPFTYGSIFQLVLLLHTFSRKLALFTYRHAGNAKFGGNEQTEQKPARLETDYHLNIGTVVAHQSSSNLANMKGMCLVLLVLVATLATVTPIPLLADVEQTMLVPDGNSVISSDAHYVPDDENPAVAIYVDILKDAEHVQDPEPYLTLDNQAEGTEDDEVSVMRRNPPMVNVHVGIDNRGNGDGRDLVNIN</sequence>
<dbReference type="EnsemblMetazoa" id="AATE020927-RA">
    <property type="protein sequence ID" value="AATE020927-PA.1"/>
    <property type="gene ID" value="AATE020927"/>
</dbReference>
<dbReference type="AlphaFoldDB" id="A0A182JMN8"/>
<accession>A0A182JMN8</accession>
<evidence type="ECO:0000313" key="2">
    <source>
        <dbReference type="EnsemblMetazoa" id="AATE020927-PA.1"/>
    </source>
</evidence>
<protein>
    <submittedName>
        <fullName evidence="2">Uncharacterized protein</fullName>
    </submittedName>
</protein>
<proteinExistence type="predicted"/>
<evidence type="ECO:0000256" key="1">
    <source>
        <dbReference type="SAM" id="MobiDB-lite"/>
    </source>
</evidence>
<dbReference type="VEuPathDB" id="VectorBase:AATE020927"/>
<organism evidence="2">
    <name type="scientific">Anopheles atroparvus</name>
    <name type="common">European mosquito</name>
    <dbReference type="NCBI Taxonomy" id="41427"/>
    <lineage>
        <taxon>Eukaryota</taxon>
        <taxon>Metazoa</taxon>
        <taxon>Ecdysozoa</taxon>
        <taxon>Arthropoda</taxon>
        <taxon>Hexapoda</taxon>
        <taxon>Insecta</taxon>
        <taxon>Pterygota</taxon>
        <taxon>Neoptera</taxon>
        <taxon>Endopterygota</taxon>
        <taxon>Diptera</taxon>
        <taxon>Nematocera</taxon>
        <taxon>Culicoidea</taxon>
        <taxon>Culicidae</taxon>
        <taxon>Anophelinae</taxon>
        <taxon>Anopheles</taxon>
    </lineage>
</organism>